<name>A0A7G5IIB3_9SPHN</name>
<dbReference type="PRINTS" id="PR01021">
    <property type="entry name" value="OMPADOMAIN"/>
</dbReference>
<dbReference type="GO" id="GO:0009279">
    <property type="term" value="C:cell outer membrane"/>
    <property type="evidence" value="ECO:0007669"/>
    <property type="project" value="UniProtKB-SubCell"/>
</dbReference>
<dbReference type="KEGG" id="sand:H3309_00875"/>
<reference evidence="9 10" key="1">
    <citation type="submission" date="2020-07" db="EMBL/GenBank/DDBJ databases">
        <title>Complete genome sequence for Sandaracinobacter sp. M6.</title>
        <authorList>
            <person name="Tang Y."/>
            <person name="Liu Q."/>
            <person name="Guo Z."/>
            <person name="Lei P."/>
            <person name="Huang B."/>
        </authorList>
    </citation>
    <scope>NUCLEOTIDE SEQUENCE [LARGE SCALE GENOMIC DNA]</scope>
    <source>
        <strain evidence="9 10">M6</strain>
    </source>
</reference>
<dbReference type="PROSITE" id="PS01068">
    <property type="entry name" value="OMPA_1"/>
    <property type="match status" value="1"/>
</dbReference>
<feature type="domain" description="OmpA-like" evidence="8">
    <location>
        <begin position="101"/>
        <end position="218"/>
    </location>
</feature>
<keyword evidence="6" id="KW-0812">Transmembrane</keyword>
<dbReference type="PRINTS" id="PR01023">
    <property type="entry name" value="NAFLGMOTY"/>
</dbReference>
<dbReference type="RefSeq" id="WP_182296629.1">
    <property type="nucleotide sequence ID" value="NZ_CP059851.1"/>
</dbReference>
<dbReference type="InterPro" id="IPR006690">
    <property type="entry name" value="OMPA-like_CS"/>
</dbReference>
<evidence type="ECO:0000256" key="1">
    <source>
        <dbReference type="ARBA" id="ARBA00004442"/>
    </source>
</evidence>
<dbReference type="CDD" id="cd07185">
    <property type="entry name" value="OmpA_C-like"/>
    <property type="match status" value="1"/>
</dbReference>
<keyword evidence="10" id="KW-1185">Reference proteome</keyword>
<dbReference type="InterPro" id="IPR036737">
    <property type="entry name" value="OmpA-like_sf"/>
</dbReference>
<sequence length="227" mass="23854">MKKPAILIGLSALLLTTAACTTDPDTGERRMSKAGSGALIGAGGGALLGAILGGRNNRTETILGAGIGAIAGAGIGSYMDKQERELREKTRGTGIEVNRVGDEIKLEMPSNVTFAFNSASLDPAFRPNLEKVAQTLGSYQSTFIDVYGHTDSIGSDEVNQKLSEARAATVADALGMMGVNRARIATRGYGKTQPIASNDTEAGRAQNRRVEIRISPVTEQDTQGRRS</sequence>
<protein>
    <submittedName>
        <fullName evidence="9">OmpA family protein</fullName>
    </submittedName>
</protein>
<feature type="chain" id="PRO_5028871447" evidence="7">
    <location>
        <begin position="22"/>
        <end position="227"/>
    </location>
</feature>
<evidence type="ECO:0000313" key="9">
    <source>
        <dbReference type="EMBL" id="QMW23105.1"/>
    </source>
</evidence>
<feature type="region of interest" description="Disordered" evidence="5">
    <location>
        <begin position="192"/>
        <end position="227"/>
    </location>
</feature>
<dbReference type="Pfam" id="PF13441">
    <property type="entry name" value="Gly-zipper_YMGG"/>
    <property type="match status" value="1"/>
</dbReference>
<evidence type="ECO:0000256" key="3">
    <source>
        <dbReference type="ARBA" id="ARBA00023237"/>
    </source>
</evidence>
<dbReference type="Pfam" id="PF00691">
    <property type="entry name" value="OmpA"/>
    <property type="match status" value="1"/>
</dbReference>
<dbReference type="InterPro" id="IPR050330">
    <property type="entry name" value="Bact_OuterMem_StrucFunc"/>
</dbReference>
<keyword evidence="3" id="KW-0998">Cell outer membrane</keyword>
<dbReference type="InterPro" id="IPR006664">
    <property type="entry name" value="OMP_bac"/>
</dbReference>
<dbReference type="SUPFAM" id="SSF103088">
    <property type="entry name" value="OmpA-like"/>
    <property type="match status" value="1"/>
</dbReference>
<evidence type="ECO:0000256" key="7">
    <source>
        <dbReference type="SAM" id="SignalP"/>
    </source>
</evidence>
<feature type="signal peptide" evidence="7">
    <location>
        <begin position="1"/>
        <end position="21"/>
    </location>
</feature>
<feature type="transmembrane region" description="Helical" evidence="6">
    <location>
        <begin position="36"/>
        <end position="54"/>
    </location>
</feature>
<feature type="transmembrane region" description="Helical" evidence="6">
    <location>
        <begin position="61"/>
        <end position="79"/>
    </location>
</feature>
<dbReference type="AlphaFoldDB" id="A0A7G5IIB3"/>
<dbReference type="PANTHER" id="PTHR30329">
    <property type="entry name" value="STATOR ELEMENT OF FLAGELLAR MOTOR COMPLEX"/>
    <property type="match status" value="1"/>
</dbReference>
<keyword evidence="2 4" id="KW-0472">Membrane</keyword>
<gene>
    <name evidence="9" type="ORF">H3309_00875</name>
</gene>
<organism evidence="9 10">
    <name type="scientific">Sandaracinobacteroides saxicola</name>
    <dbReference type="NCBI Taxonomy" id="2759707"/>
    <lineage>
        <taxon>Bacteria</taxon>
        <taxon>Pseudomonadati</taxon>
        <taxon>Pseudomonadota</taxon>
        <taxon>Alphaproteobacteria</taxon>
        <taxon>Sphingomonadales</taxon>
        <taxon>Sphingosinicellaceae</taxon>
        <taxon>Sandaracinobacteroides</taxon>
    </lineage>
</organism>
<accession>A0A7G5IIB3</accession>
<evidence type="ECO:0000313" key="10">
    <source>
        <dbReference type="Proteomes" id="UP000515292"/>
    </source>
</evidence>
<evidence type="ECO:0000259" key="8">
    <source>
        <dbReference type="PROSITE" id="PS51123"/>
    </source>
</evidence>
<dbReference type="EMBL" id="CP059851">
    <property type="protein sequence ID" value="QMW23105.1"/>
    <property type="molecule type" value="Genomic_DNA"/>
</dbReference>
<dbReference type="PROSITE" id="PS51123">
    <property type="entry name" value="OMPA_2"/>
    <property type="match status" value="1"/>
</dbReference>
<dbReference type="PANTHER" id="PTHR30329:SF21">
    <property type="entry name" value="LIPOPROTEIN YIAD-RELATED"/>
    <property type="match status" value="1"/>
</dbReference>
<proteinExistence type="predicted"/>
<evidence type="ECO:0000256" key="5">
    <source>
        <dbReference type="SAM" id="MobiDB-lite"/>
    </source>
</evidence>
<dbReference type="InterPro" id="IPR027367">
    <property type="entry name" value="Gly-zipper_YMGG"/>
</dbReference>
<evidence type="ECO:0000256" key="6">
    <source>
        <dbReference type="SAM" id="Phobius"/>
    </source>
</evidence>
<dbReference type="Gene3D" id="3.30.1330.60">
    <property type="entry name" value="OmpA-like domain"/>
    <property type="match status" value="1"/>
</dbReference>
<dbReference type="PROSITE" id="PS51257">
    <property type="entry name" value="PROKAR_LIPOPROTEIN"/>
    <property type="match status" value="1"/>
</dbReference>
<evidence type="ECO:0000256" key="2">
    <source>
        <dbReference type="ARBA" id="ARBA00023136"/>
    </source>
</evidence>
<comment type="subcellular location">
    <subcellularLocation>
        <location evidence="1">Cell outer membrane</location>
    </subcellularLocation>
</comment>
<keyword evidence="7" id="KW-0732">Signal</keyword>
<keyword evidence="6" id="KW-1133">Transmembrane helix</keyword>
<dbReference type="InterPro" id="IPR006665">
    <property type="entry name" value="OmpA-like"/>
</dbReference>
<evidence type="ECO:0000256" key="4">
    <source>
        <dbReference type="PROSITE-ProRule" id="PRU00473"/>
    </source>
</evidence>
<dbReference type="Proteomes" id="UP000515292">
    <property type="component" value="Chromosome"/>
</dbReference>